<protein>
    <submittedName>
        <fullName evidence="2">Uncharacterized protein</fullName>
    </submittedName>
</protein>
<sequence>MKIWRPLIKCLVVAAVCLAALLVYRSLQRYTWDEIEESVLSIAGIRLVAAFGFVILSYACLGMFDALGVRYAGKPLAYHKTALASFTSLSIGHNVGMAALSSGAVRYRFYSRWGLQPQDIAKVIVFCGATVGLGLATLGGIAMLLDVNGSDDFFGLGRGERAAIGVACLAVPAAYLLLCAFVRRPLPVRSWRFTPPDLSLAIGQIIVGTLNFLCVASAIRQLLLAFTDVGFLHVASAYVTANLGALVSHVPGGLGVLEAVMLNLLPGTSAIGALIAFRVLYFFVPLAIGVPVLIASEAYYRRQGSAYSGRTAEGKA</sequence>
<name>A0A7X0JJ78_9HYPH</name>
<evidence type="ECO:0000256" key="1">
    <source>
        <dbReference type="SAM" id="Phobius"/>
    </source>
</evidence>
<dbReference type="EMBL" id="JACHBU010000003">
    <property type="protein sequence ID" value="MBB6508573.1"/>
    <property type="molecule type" value="Genomic_DNA"/>
</dbReference>
<proteinExistence type="predicted"/>
<comment type="caution">
    <text evidence="2">The sequence shown here is derived from an EMBL/GenBank/DDBJ whole genome shotgun (WGS) entry which is preliminary data.</text>
</comment>
<reference evidence="2 3" key="1">
    <citation type="submission" date="2020-08" db="EMBL/GenBank/DDBJ databases">
        <title>The Agave Microbiome: Exploring the role of microbial communities in plant adaptations to desert environments.</title>
        <authorList>
            <person name="Partida-Martinez L.P."/>
        </authorList>
    </citation>
    <scope>NUCLEOTIDE SEQUENCE [LARGE SCALE GENOMIC DNA]</scope>
    <source>
        <strain evidence="2 3">AS3.12</strain>
    </source>
</reference>
<accession>A0A7X0JJ78</accession>
<evidence type="ECO:0000313" key="2">
    <source>
        <dbReference type="EMBL" id="MBB6508573.1"/>
    </source>
</evidence>
<organism evidence="2 3">
    <name type="scientific">Rhizobium soli</name>
    <dbReference type="NCBI Taxonomy" id="424798"/>
    <lineage>
        <taxon>Bacteria</taxon>
        <taxon>Pseudomonadati</taxon>
        <taxon>Pseudomonadota</taxon>
        <taxon>Alphaproteobacteria</taxon>
        <taxon>Hyphomicrobiales</taxon>
        <taxon>Rhizobiaceae</taxon>
        <taxon>Rhizobium/Agrobacterium group</taxon>
        <taxon>Rhizobium</taxon>
    </lineage>
</organism>
<dbReference type="Proteomes" id="UP000585437">
    <property type="component" value="Unassembled WGS sequence"/>
</dbReference>
<evidence type="ECO:0000313" key="3">
    <source>
        <dbReference type="Proteomes" id="UP000585437"/>
    </source>
</evidence>
<keyword evidence="1" id="KW-1133">Transmembrane helix</keyword>
<gene>
    <name evidence="2" type="ORF">F4695_001922</name>
</gene>
<keyword evidence="1" id="KW-0812">Transmembrane</keyword>
<keyword evidence="3" id="KW-1185">Reference proteome</keyword>
<feature type="transmembrane region" description="Helical" evidence="1">
    <location>
        <begin position="166"/>
        <end position="186"/>
    </location>
</feature>
<feature type="transmembrane region" description="Helical" evidence="1">
    <location>
        <begin position="41"/>
        <end position="61"/>
    </location>
</feature>
<feature type="transmembrane region" description="Helical" evidence="1">
    <location>
        <begin position="270"/>
        <end position="294"/>
    </location>
</feature>
<keyword evidence="1" id="KW-0472">Membrane</keyword>
<dbReference type="RefSeq" id="WP_184654501.1">
    <property type="nucleotide sequence ID" value="NZ_JACHBU010000003.1"/>
</dbReference>
<feature type="transmembrane region" description="Helical" evidence="1">
    <location>
        <begin position="231"/>
        <end position="250"/>
    </location>
</feature>
<dbReference type="AlphaFoldDB" id="A0A7X0JJ78"/>
<feature type="transmembrane region" description="Helical" evidence="1">
    <location>
        <begin position="120"/>
        <end position="145"/>
    </location>
</feature>